<evidence type="ECO:0000313" key="2">
    <source>
        <dbReference type="EMBL" id="CAB3773208.1"/>
    </source>
</evidence>
<accession>A0A6J5F366</accession>
<evidence type="ECO:0000256" key="1">
    <source>
        <dbReference type="SAM" id="MobiDB-lite"/>
    </source>
</evidence>
<gene>
    <name evidence="2" type="ORF">LMG29542_07148</name>
</gene>
<dbReference type="Proteomes" id="UP000494363">
    <property type="component" value="Unassembled WGS sequence"/>
</dbReference>
<sequence length="152" mass="16611">MRSRCEGFVSDFSEESGGGPEADSGHASQDRPKRGGVHQAFNFAGNFLALLAQGRELLGKTPLRTPTSSTPSIRAPKEEVCHAPDQVQVVLRRIRIILFPIQAMPYSIGLESPAAKTWVYIASLHERWPSSKNGLAYSELLLAIEGSPVRCH</sequence>
<keyword evidence="3" id="KW-1185">Reference proteome</keyword>
<dbReference type="AlphaFoldDB" id="A0A6J5F366"/>
<dbReference type="EMBL" id="CADIKH010000070">
    <property type="protein sequence ID" value="CAB3773208.1"/>
    <property type="molecule type" value="Genomic_DNA"/>
</dbReference>
<reference evidence="2 3" key="1">
    <citation type="submission" date="2020-04" db="EMBL/GenBank/DDBJ databases">
        <authorList>
            <person name="De Canck E."/>
        </authorList>
    </citation>
    <scope>NUCLEOTIDE SEQUENCE [LARGE SCALE GENOMIC DNA]</scope>
    <source>
        <strain evidence="2 3">LMG 29542</strain>
    </source>
</reference>
<organism evidence="2 3">
    <name type="scientific">Paraburkholderia humisilvae</name>
    <dbReference type="NCBI Taxonomy" id="627669"/>
    <lineage>
        <taxon>Bacteria</taxon>
        <taxon>Pseudomonadati</taxon>
        <taxon>Pseudomonadota</taxon>
        <taxon>Betaproteobacteria</taxon>
        <taxon>Burkholderiales</taxon>
        <taxon>Burkholderiaceae</taxon>
        <taxon>Paraburkholderia</taxon>
    </lineage>
</organism>
<name>A0A6J5F366_9BURK</name>
<protein>
    <submittedName>
        <fullName evidence="2">Uncharacterized protein</fullName>
    </submittedName>
</protein>
<evidence type="ECO:0000313" key="3">
    <source>
        <dbReference type="Proteomes" id="UP000494363"/>
    </source>
</evidence>
<feature type="region of interest" description="Disordered" evidence="1">
    <location>
        <begin position="1"/>
        <end position="35"/>
    </location>
</feature>
<proteinExistence type="predicted"/>